<keyword evidence="2" id="KW-0472">Membrane</keyword>
<dbReference type="PANTHER" id="PTHR40448:SF1">
    <property type="entry name" value="TWO-COMPONENT SENSOR HISTIDINE KINASE"/>
    <property type="match status" value="1"/>
</dbReference>
<feature type="domain" description="Sensor histidine kinase NatK-like C-terminal" evidence="3">
    <location>
        <begin position="286"/>
        <end position="380"/>
    </location>
</feature>
<dbReference type="Pfam" id="PF14501">
    <property type="entry name" value="HATPase_c_5"/>
    <property type="match status" value="1"/>
</dbReference>
<reference evidence="4 5" key="1">
    <citation type="submission" date="2018-05" db="EMBL/GenBank/DDBJ databases">
        <authorList>
            <person name="Goeker M."/>
            <person name="Huntemann M."/>
            <person name="Clum A."/>
            <person name="Pillay M."/>
            <person name="Palaniappan K."/>
            <person name="Varghese N."/>
            <person name="Mikhailova N."/>
            <person name="Stamatis D."/>
            <person name="Reddy T."/>
            <person name="Daum C."/>
            <person name="Shapiro N."/>
            <person name="Ivanova N."/>
            <person name="Kyrpides N."/>
            <person name="Woyke T."/>
        </authorList>
    </citation>
    <scope>NUCLEOTIDE SEQUENCE [LARGE SCALE GENOMIC DNA]</scope>
    <source>
        <strain evidence="4 5">DSM 26524</strain>
    </source>
</reference>
<protein>
    <submittedName>
        <fullName evidence="4">Signal transduction histidine kinase</fullName>
    </submittedName>
</protein>
<dbReference type="InterPro" id="IPR032834">
    <property type="entry name" value="NatK-like_C"/>
</dbReference>
<dbReference type="Proteomes" id="UP000245412">
    <property type="component" value="Unassembled WGS sequence"/>
</dbReference>
<gene>
    <name evidence="4" type="ORF">C7383_10672</name>
</gene>
<evidence type="ECO:0000259" key="3">
    <source>
        <dbReference type="Pfam" id="PF14501"/>
    </source>
</evidence>
<dbReference type="InterPro" id="IPR036890">
    <property type="entry name" value="HATPase_C_sf"/>
</dbReference>
<feature type="transmembrane region" description="Helical" evidence="2">
    <location>
        <begin position="84"/>
        <end position="102"/>
    </location>
</feature>
<keyword evidence="2" id="KW-0812">Transmembrane</keyword>
<feature type="transmembrane region" description="Helical" evidence="2">
    <location>
        <begin position="114"/>
        <end position="132"/>
    </location>
</feature>
<keyword evidence="1" id="KW-0175">Coiled coil</keyword>
<evidence type="ECO:0000313" key="5">
    <source>
        <dbReference type="Proteomes" id="UP000245412"/>
    </source>
</evidence>
<dbReference type="GO" id="GO:0042802">
    <property type="term" value="F:identical protein binding"/>
    <property type="evidence" value="ECO:0007669"/>
    <property type="project" value="TreeGrafter"/>
</dbReference>
<dbReference type="EMBL" id="QGGY01000006">
    <property type="protein sequence ID" value="PWJ75502.1"/>
    <property type="molecule type" value="Genomic_DNA"/>
</dbReference>
<keyword evidence="5" id="KW-1185">Reference proteome</keyword>
<evidence type="ECO:0000256" key="1">
    <source>
        <dbReference type="SAM" id="Coils"/>
    </source>
</evidence>
<organism evidence="4 5">
    <name type="scientific">Murimonas intestini</name>
    <dbReference type="NCBI Taxonomy" id="1337051"/>
    <lineage>
        <taxon>Bacteria</taxon>
        <taxon>Bacillati</taxon>
        <taxon>Bacillota</taxon>
        <taxon>Clostridia</taxon>
        <taxon>Lachnospirales</taxon>
        <taxon>Lachnospiraceae</taxon>
        <taxon>Murimonas</taxon>
    </lineage>
</organism>
<dbReference type="PANTHER" id="PTHR40448">
    <property type="entry name" value="TWO-COMPONENT SENSOR HISTIDINE KINASE"/>
    <property type="match status" value="1"/>
</dbReference>
<proteinExistence type="predicted"/>
<feature type="transmembrane region" description="Helical" evidence="2">
    <location>
        <begin position="6"/>
        <end position="25"/>
    </location>
</feature>
<feature type="transmembrane region" description="Helical" evidence="2">
    <location>
        <begin position="46"/>
        <end position="64"/>
    </location>
</feature>
<feature type="transmembrane region" description="Helical" evidence="2">
    <location>
        <begin position="144"/>
        <end position="165"/>
    </location>
</feature>
<dbReference type="GO" id="GO:0016301">
    <property type="term" value="F:kinase activity"/>
    <property type="evidence" value="ECO:0007669"/>
    <property type="project" value="UniProtKB-KW"/>
</dbReference>
<keyword evidence="4" id="KW-0808">Transferase</keyword>
<keyword evidence="4" id="KW-0418">Kinase</keyword>
<feature type="coiled-coil region" evidence="1">
    <location>
        <begin position="163"/>
        <end position="207"/>
    </location>
</feature>
<evidence type="ECO:0000313" key="4">
    <source>
        <dbReference type="EMBL" id="PWJ75502.1"/>
    </source>
</evidence>
<sequence length="386" mass="44236">MYTGLQIGMYLLKILAVVIIIKEMYSGTDKAEKELRLKNSLKYVQITACGLAECAGRFVFYGVIEKSYLLASGTAAGETKLLCSYLPFYLIMAAGCVFLYLYKRYKKKEIVKNAAIYPVFLVGQFLIWLGYIQGAGQRAGESIMFFHLGFLAGAAADVILLYMVFEKTRKDRLERELNKMEAAHELKKEHYENVTRLQREMISIKQELSGQLDRLCWFMEQPDQQEMVKKQLEEMTHRIESTRITNYTPLPVLNAVLEEKAQTCREKGISLKTDIRLEKDHGIDKVHLCSIFSNLLDNAVNACELLPGETEKEIWVYAVVMQDYLYIKTTNPCVNQKVKAKVKRNWHGYGIKIMQEISRKYNGIYQADVKNGVYTALVTLQVGENS</sequence>
<keyword evidence="2" id="KW-1133">Transmembrane helix</keyword>
<dbReference type="AlphaFoldDB" id="A0AB73T401"/>
<evidence type="ECO:0000256" key="2">
    <source>
        <dbReference type="SAM" id="Phobius"/>
    </source>
</evidence>
<accession>A0AB73T401</accession>
<comment type="caution">
    <text evidence="4">The sequence shown here is derived from an EMBL/GenBank/DDBJ whole genome shotgun (WGS) entry which is preliminary data.</text>
</comment>
<dbReference type="CDD" id="cd16935">
    <property type="entry name" value="HATPase_AgrC-ComD-like"/>
    <property type="match status" value="1"/>
</dbReference>
<dbReference type="RefSeq" id="WP_109626446.1">
    <property type="nucleotide sequence ID" value="NZ_JANKBI010000004.1"/>
</dbReference>
<dbReference type="SUPFAM" id="SSF55874">
    <property type="entry name" value="ATPase domain of HSP90 chaperone/DNA topoisomerase II/histidine kinase"/>
    <property type="match status" value="1"/>
</dbReference>
<dbReference type="Gene3D" id="3.30.565.10">
    <property type="entry name" value="Histidine kinase-like ATPase, C-terminal domain"/>
    <property type="match status" value="1"/>
</dbReference>
<name>A0AB73T401_9FIRM</name>